<evidence type="ECO:0000259" key="7">
    <source>
        <dbReference type="Pfam" id="PF02782"/>
    </source>
</evidence>
<reference evidence="9" key="1">
    <citation type="journal article" date="2019" name="Int. J. Syst. Evol. Microbiol.">
        <title>The Global Catalogue of Microorganisms (GCM) 10K type strain sequencing project: providing services to taxonomists for standard genome sequencing and annotation.</title>
        <authorList>
            <consortium name="The Broad Institute Genomics Platform"/>
            <consortium name="The Broad Institute Genome Sequencing Center for Infectious Disease"/>
            <person name="Wu L."/>
            <person name="Ma J."/>
        </authorList>
    </citation>
    <scope>NUCLEOTIDE SEQUENCE [LARGE SCALE GENOMIC DNA]</scope>
    <source>
        <strain evidence="9">CGMCC 4.7382</strain>
    </source>
</reference>
<evidence type="ECO:0000256" key="1">
    <source>
        <dbReference type="ARBA" id="ARBA00009156"/>
    </source>
</evidence>
<dbReference type="EMBL" id="JBHTBH010000008">
    <property type="protein sequence ID" value="MFC7329687.1"/>
    <property type="molecule type" value="Genomic_DNA"/>
</dbReference>
<evidence type="ECO:0000313" key="8">
    <source>
        <dbReference type="EMBL" id="MFC7329687.1"/>
    </source>
</evidence>
<dbReference type="InterPro" id="IPR050406">
    <property type="entry name" value="FGGY_Carb_Kinase"/>
</dbReference>
<evidence type="ECO:0000256" key="2">
    <source>
        <dbReference type="ARBA" id="ARBA00022629"/>
    </source>
</evidence>
<dbReference type="PROSITE" id="PS00445">
    <property type="entry name" value="FGGY_KINASES_2"/>
    <property type="match status" value="1"/>
</dbReference>
<dbReference type="SUPFAM" id="SSF53067">
    <property type="entry name" value="Actin-like ATPase domain"/>
    <property type="match status" value="2"/>
</dbReference>
<keyword evidence="3 5" id="KW-0808">Transferase</keyword>
<dbReference type="GO" id="GO:0016301">
    <property type="term" value="F:kinase activity"/>
    <property type="evidence" value="ECO:0007669"/>
    <property type="project" value="UniProtKB-KW"/>
</dbReference>
<dbReference type="InterPro" id="IPR018485">
    <property type="entry name" value="FGGY_C"/>
</dbReference>
<accession>A0ABW2KKK6</accession>
<sequence length="503" mass="53548">MAERVVVDAGTAGVKAAVIDDAGRTLARTVADYPTHRPRSGWVEQDPADWWTALVRATRRVLPAAHRVDALVITGQMQDLVLVDADGPLRPAILYSDHRATAEYERLRAALGDEWERVTRNPQDSAAIAAKLRWVRDHDFAALDRARGVLLGAHSFLVWQATGDARCDLTTASATGLLAAAERRWWPEPLRAAGVRTDLLPALPRPGRSGARPLRSAAATELGLPTGLPVLHAPGDALTTTLGITGGRRDADYAYLGSSGWLAAVVDDRADPELAGAYRLATDDPAAELLIAPTLNAGSAADWARRHLLDGVGHAAFERALHGVHAAPRGLLALPYLDGERSPHSDPWARGVFVGVSGQTTKAQLAVAILEGVAFVLRALRERVVGAGTDAVLPLCGGGSRSDVWCALLANALGTPVRRVSETDAGLRGAARYARTVLGEPEPPDDPATDAGGRVFAPDPVLAERYARAYAQHRHLYPDLRGVMADLAELGADSAARDERREP</sequence>
<dbReference type="PANTHER" id="PTHR43095">
    <property type="entry name" value="SUGAR KINASE"/>
    <property type="match status" value="1"/>
</dbReference>
<feature type="domain" description="Carbohydrate kinase FGGY C-terminal" evidence="7">
    <location>
        <begin position="298"/>
        <end position="434"/>
    </location>
</feature>
<dbReference type="Pfam" id="PF02782">
    <property type="entry name" value="FGGY_C"/>
    <property type="match status" value="1"/>
</dbReference>
<evidence type="ECO:0000256" key="4">
    <source>
        <dbReference type="ARBA" id="ARBA00022777"/>
    </source>
</evidence>
<name>A0ABW2KKK6_9ACTN</name>
<protein>
    <submittedName>
        <fullName evidence="8">FGGY-family carbohydrate kinase</fullName>
        <ecNumber evidence="8">2.7.1.-</ecNumber>
    </submittedName>
</protein>
<dbReference type="InterPro" id="IPR018484">
    <property type="entry name" value="FGGY_N"/>
</dbReference>
<dbReference type="Gene3D" id="3.30.420.40">
    <property type="match status" value="2"/>
</dbReference>
<dbReference type="PANTHER" id="PTHR43095:SF5">
    <property type="entry name" value="XYLULOSE KINASE"/>
    <property type="match status" value="1"/>
</dbReference>
<organism evidence="8 9">
    <name type="scientific">Marinactinospora rubrisoli</name>
    <dbReference type="NCBI Taxonomy" id="2715399"/>
    <lineage>
        <taxon>Bacteria</taxon>
        <taxon>Bacillati</taxon>
        <taxon>Actinomycetota</taxon>
        <taxon>Actinomycetes</taxon>
        <taxon>Streptosporangiales</taxon>
        <taxon>Nocardiopsidaceae</taxon>
        <taxon>Marinactinospora</taxon>
    </lineage>
</organism>
<evidence type="ECO:0000256" key="3">
    <source>
        <dbReference type="ARBA" id="ARBA00022679"/>
    </source>
</evidence>
<feature type="domain" description="Carbohydrate kinase FGGY N-terminal" evidence="6">
    <location>
        <begin position="5"/>
        <end position="243"/>
    </location>
</feature>
<dbReference type="Proteomes" id="UP001596540">
    <property type="component" value="Unassembled WGS sequence"/>
</dbReference>
<gene>
    <name evidence="8" type="ORF">ACFQRF_18300</name>
</gene>
<comment type="caution">
    <text evidence="8">The sequence shown here is derived from an EMBL/GenBank/DDBJ whole genome shotgun (WGS) entry which is preliminary data.</text>
</comment>
<evidence type="ECO:0000256" key="5">
    <source>
        <dbReference type="RuleBase" id="RU003733"/>
    </source>
</evidence>
<dbReference type="PIRSF" id="PIRSF000538">
    <property type="entry name" value="GlpK"/>
    <property type="match status" value="1"/>
</dbReference>
<comment type="similarity">
    <text evidence="1 5">Belongs to the FGGY kinase family.</text>
</comment>
<evidence type="ECO:0000313" key="9">
    <source>
        <dbReference type="Proteomes" id="UP001596540"/>
    </source>
</evidence>
<dbReference type="InterPro" id="IPR043129">
    <property type="entry name" value="ATPase_NBD"/>
</dbReference>
<dbReference type="InterPro" id="IPR000577">
    <property type="entry name" value="Carb_kinase_FGGY"/>
</dbReference>
<evidence type="ECO:0000259" key="6">
    <source>
        <dbReference type="Pfam" id="PF00370"/>
    </source>
</evidence>
<dbReference type="EC" id="2.7.1.-" evidence="8"/>
<keyword evidence="2" id="KW-0859">Xylose metabolism</keyword>
<proteinExistence type="inferred from homology"/>
<dbReference type="InterPro" id="IPR018483">
    <property type="entry name" value="Carb_kinase_FGGY_CS"/>
</dbReference>
<keyword evidence="4 5" id="KW-0418">Kinase</keyword>
<dbReference type="CDD" id="cd07805">
    <property type="entry name" value="ASKHA_NBD_FGGY_CvXK-like"/>
    <property type="match status" value="1"/>
</dbReference>
<dbReference type="Pfam" id="PF00370">
    <property type="entry name" value="FGGY_N"/>
    <property type="match status" value="1"/>
</dbReference>
<keyword evidence="9" id="KW-1185">Reference proteome</keyword>
<keyword evidence="2" id="KW-0119">Carbohydrate metabolism</keyword>
<dbReference type="RefSeq" id="WP_379872330.1">
    <property type="nucleotide sequence ID" value="NZ_JBHTBH010000008.1"/>
</dbReference>